<dbReference type="InterPro" id="IPR003439">
    <property type="entry name" value="ABC_transporter-like_ATP-bd"/>
</dbReference>
<dbReference type="CDD" id="cd18585">
    <property type="entry name" value="ABC_6TM_CydC"/>
    <property type="match status" value="1"/>
</dbReference>
<evidence type="ECO:0000313" key="11">
    <source>
        <dbReference type="Proteomes" id="UP001589836"/>
    </source>
</evidence>
<dbReference type="InterPro" id="IPR027417">
    <property type="entry name" value="P-loop_NTPase"/>
</dbReference>
<dbReference type="EMBL" id="JBHLTP010000007">
    <property type="protein sequence ID" value="MFC0523792.1"/>
    <property type="molecule type" value="Genomic_DNA"/>
</dbReference>
<sequence length="571" mass="64840">MKDLQIVLKELAFEKRDILLSVLFGFLAGITAVGLFASSGYLISKAALTPPIYTLSIMIAFLKLFGFARAFGRYVERYFSHRATFTILSRLRVSFFERIEPLAPRIFREYRSGDLLARIVGDIDRLQHFFLRVFYPPIVLVLIFLATIFFTTFFSLSISLLLLLGVGITGFVLPGWFYYKQRTMEPQVRKNRGMLSTEVTEFFYGFKDLKLNQKLSAKQKQLEEVSNTYVAEQEQEGKAEVFHQSLSTMATLVVSWLVITVGSYLVVQGDLNGIFLAMLVMISLTAFENATPMSLVPGYLQDSRVAAKRLYSSVERRSTSEKEEGARLPEERAYTIDMEEVSFAYPKETRLSVNAVSLHLKAGEKVAIVGPSGSGKSTLLELLLSFYPDFDGAIRLNKNNIDEVEESDLWAKTNVVLQHNHFFYGTIRDNIQLAKDDATDEEIREALAKVQLDHFDVEQEVLEKGENLSGGEKQRLAIARTLLKSAHVWLLDEPTSSVDVITEQAIFRHLLTQAQNDTVLLVSHRLIGLENMDRIIVMDEGEIIESGTWDELMKQQGYFFEMKQIEQSILV</sequence>
<reference evidence="10 11" key="1">
    <citation type="submission" date="2024-09" db="EMBL/GenBank/DDBJ databases">
        <authorList>
            <person name="Sun Q."/>
            <person name="Mori K."/>
        </authorList>
    </citation>
    <scope>NUCLEOTIDE SEQUENCE [LARGE SCALE GENOMIC DNA]</scope>
    <source>
        <strain evidence="10 11">NCAIM B.02529</strain>
    </source>
</reference>
<dbReference type="NCBIfam" id="TIGR02868">
    <property type="entry name" value="CydC"/>
    <property type="match status" value="1"/>
</dbReference>
<organism evidence="10 11">
    <name type="scientific">Pontibacillus salicampi</name>
    <dbReference type="NCBI Taxonomy" id="1449801"/>
    <lineage>
        <taxon>Bacteria</taxon>
        <taxon>Bacillati</taxon>
        <taxon>Bacillota</taxon>
        <taxon>Bacilli</taxon>
        <taxon>Bacillales</taxon>
        <taxon>Bacillaceae</taxon>
        <taxon>Pontibacillus</taxon>
    </lineage>
</organism>
<dbReference type="InterPro" id="IPR011527">
    <property type="entry name" value="ABC1_TM_dom"/>
</dbReference>
<dbReference type="InterPro" id="IPR014223">
    <property type="entry name" value="ABC_CydC/D"/>
</dbReference>
<dbReference type="PROSITE" id="PS50893">
    <property type="entry name" value="ABC_TRANSPORTER_2"/>
    <property type="match status" value="1"/>
</dbReference>
<feature type="domain" description="ABC transporter" evidence="8">
    <location>
        <begin position="336"/>
        <end position="565"/>
    </location>
</feature>
<dbReference type="PROSITE" id="PS50929">
    <property type="entry name" value="ABC_TM1F"/>
    <property type="match status" value="1"/>
</dbReference>
<keyword evidence="3" id="KW-0547">Nucleotide-binding</keyword>
<dbReference type="Gene3D" id="3.40.50.300">
    <property type="entry name" value="P-loop containing nucleotide triphosphate hydrolases"/>
    <property type="match status" value="1"/>
</dbReference>
<evidence type="ECO:0000259" key="8">
    <source>
        <dbReference type="PROSITE" id="PS50893"/>
    </source>
</evidence>
<feature type="transmembrane region" description="Helical" evidence="7">
    <location>
        <begin position="52"/>
        <end position="72"/>
    </location>
</feature>
<comment type="caution">
    <text evidence="10">The sequence shown here is derived from an EMBL/GenBank/DDBJ whole genome shotgun (WGS) entry which is preliminary data.</text>
</comment>
<feature type="domain" description="ABC transmembrane type-1" evidence="9">
    <location>
        <begin position="19"/>
        <end position="288"/>
    </location>
</feature>
<dbReference type="SUPFAM" id="SSF90123">
    <property type="entry name" value="ABC transporter transmembrane region"/>
    <property type="match status" value="1"/>
</dbReference>
<dbReference type="PANTHER" id="PTHR43394:SF1">
    <property type="entry name" value="ATP-BINDING CASSETTE SUB-FAMILY B MEMBER 10, MITOCHONDRIAL"/>
    <property type="match status" value="1"/>
</dbReference>
<dbReference type="Proteomes" id="UP001589836">
    <property type="component" value="Unassembled WGS sequence"/>
</dbReference>
<name>A0ABV6LN36_9BACI</name>
<evidence type="ECO:0000256" key="4">
    <source>
        <dbReference type="ARBA" id="ARBA00022840"/>
    </source>
</evidence>
<evidence type="ECO:0000256" key="7">
    <source>
        <dbReference type="SAM" id="Phobius"/>
    </source>
</evidence>
<dbReference type="SUPFAM" id="SSF52540">
    <property type="entry name" value="P-loop containing nucleoside triphosphate hydrolases"/>
    <property type="match status" value="1"/>
</dbReference>
<feature type="transmembrane region" description="Helical" evidence="7">
    <location>
        <begin position="160"/>
        <end position="179"/>
    </location>
</feature>
<evidence type="ECO:0000256" key="1">
    <source>
        <dbReference type="ARBA" id="ARBA00004651"/>
    </source>
</evidence>
<keyword evidence="5 7" id="KW-1133">Transmembrane helix</keyword>
<dbReference type="Pfam" id="PF00664">
    <property type="entry name" value="ABC_membrane"/>
    <property type="match status" value="1"/>
</dbReference>
<keyword evidence="6 7" id="KW-0472">Membrane</keyword>
<dbReference type="InterPro" id="IPR017871">
    <property type="entry name" value="ABC_transporter-like_CS"/>
</dbReference>
<evidence type="ECO:0000256" key="3">
    <source>
        <dbReference type="ARBA" id="ARBA00022741"/>
    </source>
</evidence>
<evidence type="ECO:0000256" key="6">
    <source>
        <dbReference type="ARBA" id="ARBA00023136"/>
    </source>
</evidence>
<dbReference type="SMART" id="SM00382">
    <property type="entry name" value="AAA"/>
    <property type="match status" value="1"/>
</dbReference>
<dbReference type="Pfam" id="PF00005">
    <property type="entry name" value="ABC_tran"/>
    <property type="match status" value="1"/>
</dbReference>
<dbReference type="PANTHER" id="PTHR43394">
    <property type="entry name" value="ATP-DEPENDENT PERMEASE MDL1, MITOCHONDRIAL"/>
    <property type="match status" value="1"/>
</dbReference>
<keyword evidence="2 7" id="KW-0812">Transmembrane</keyword>
<dbReference type="Gene3D" id="1.20.1560.10">
    <property type="entry name" value="ABC transporter type 1, transmembrane domain"/>
    <property type="match status" value="1"/>
</dbReference>
<comment type="subcellular location">
    <subcellularLocation>
        <location evidence="1">Cell membrane</location>
        <topology evidence="1">Multi-pass membrane protein</topology>
    </subcellularLocation>
</comment>
<evidence type="ECO:0000256" key="5">
    <source>
        <dbReference type="ARBA" id="ARBA00022989"/>
    </source>
</evidence>
<evidence type="ECO:0000256" key="2">
    <source>
        <dbReference type="ARBA" id="ARBA00022692"/>
    </source>
</evidence>
<dbReference type="InterPro" id="IPR036640">
    <property type="entry name" value="ABC1_TM_sf"/>
</dbReference>
<dbReference type="InterPro" id="IPR003593">
    <property type="entry name" value="AAA+_ATPase"/>
</dbReference>
<protein>
    <submittedName>
        <fullName evidence="10">Thiol reductant ABC exporter subunit CydC</fullName>
    </submittedName>
</protein>
<gene>
    <name evidence="10" type="primary">cydC</name>
    <name evidence="10" type="ORF">ACFFGV_09460</name>
</gene>
<feature type="transmembrane region" description="Helical" evidence="7">
    <location>
        <begin position="18"/>
        <end position="40"/>
    </location>
</feature>
<dbReference type="InterPro" id="IPR039421">
    <property type="entry name" value="Type_1_exporter"/>
</dbReference>
<evidence type="ECO:0000313" key="10">
    <source>
        <dbReference type="EMBL" id="MFC0523792.1"/>
    </source>
</evidence>
<dbReference type="RefSeq" id="WP_377347057.1">
    <property type="nucleotide sequence ID" value="NZ_JBHLTP010000007.1"/>
</dbReference>
<accession>A0ABV6LN36</accession>
<keyword evidence="4" id="KW-0067">ATP-binding</keyword>
<proteinExistence type="predicted"/>
<keyword evidence="11" id="KW-1185">Reference proteome</keyword>
<feature type="transmembrane region" description="Helical" evidence="7">
    <location>
        <begin position="133"/>
        <end position="154"/>
    </location>
</feature>
<feature type="transmembrane region" description="Helical" evidence="7">
    <location>
        <begin position="246"/>
        <end position="267"/>
    </location>
</feature>
<dbReference type="PROSITE" id="PS00211">
    <property type="entry name" value="ABC_TRANSPORTER_1"/>
    <property type="match status" value="1"/>
</dbReference>
<evidence type="ECO:0000259" key="9">
    <source>
        <dbReference type="PROSITE" id="PS50929"/>
    </source>
</evidence>